<proteinExistence type="predicted"/>
<keyword evidence="3" id="KW-1185">Reference proteome</keyword>
<evidence type="ECO:0000313" key="2">
    <source>
        <dbReference type="EMBL" id="SHE42171.1"/>
    </source>
</evidence>
<feature type="transmembrane region" description="Helical" evidence="1">
    <location>
        <begin position="12"/>
        <end position="32"/>
    </location>
</feature>
<reference evidence="3" key="1">
    <citation type="submission" date="2016-11" db="EMBL/GenBank/DDBJ databases">
        <authorList>
            <person name="Varghese N."/>
            <person name="Submissions S."/>
        </authorList>
    </citation>
    <scope>NUCLEOTIDE SEQUENCE [LARGE SCALE GENOMIC DNA]</scope>
    <source>
        <strain evidence="3">DSM 16579</strain>
    </source>
</reference>
<keyword evidence="1" id="KW-0472">Membrane</keyword>
<protein>
    <recommendedName>
        <fullName evidence="4">DUF748 domain-containing protein</fullName>
    </recommendedName>
</protein>
<dbReference type="Proteomes" id="UP000184517">
    <property type="component" value="Unassembled WGS sequence"/>
</dbReference>
<keyword evidence="1" id="KW-1133">Transmembrane helix</keyword>
<evidence type="ECO:0000313" key="3">
    <source>
        <dbReference type="Proteomes" id="UP000184517"/>
    </source>
</evidence>
<keyword evidence="1" id="KW-0812">Transmembrane</keyword>
<dbReference type="InterPro" id="IPR008023">
    <property type="entry name" value="DUF748"/>
</dbReference>
<evidence type="ECO:0000256" key="1">
    <source>
        <dbReference type="SAM" id="Phobius"/>
    </source>
</evidence>
<name>A0A1M4TCE5_9GAMM</name>
<dbReference type="AlphaFoldDB" id="A0A1M4TCE5"/>
<evidence type="ECO:0008006" key="4">
    <source>
        <dbReference type="Google" id="ProtNLM"/>
    </source>
</evidence>
<sequence>MKAERLKNTITFLVMILSILIILRLYLPYWALYTVNQKLSDMGDYSGHIENVDIDLYRGAYQLQELSVSKIKGTHKVPFIRADNIDIALSWRALFKGEILADIALNSPQVNFVDSDKADNAQSGKGGDWQGVVEGLIPITISKISLNNGSIAFRNFESEPPVNVQLTELNAEVSNLTNIAGQDGKRVASLNLDAKLLNSASLEMNAEFDPFVSNDFNIALKTESVSLPLLNDFAQAYAGFDFRAGTGEVVSELKAADGELNGYVKPLFKKVDILDWQQDAVEDGDGLFQLSWEGLSGGLTSLFTNSDTDKAATIIEITGSLNDPKVSAFDAVLEALKNAFIEAFDNKFEGLKPKSDG</sequence>
<dbReference type="STRING" id="1122206.SAMN02745753_00260"/>
<dbReference type="OrthoDB" id="9771783at2"/>
<dbReference type="RefSeq" id="WP_072837914.1">
    <property type="nucleotide sequence ID" value="NZ_FQVF01000002.1"/>
</dbReference>
<gene>
    <name evidence="2" type="ORF">SAMN02745753_00260</name>
</gene>
<accession>A0A1M4TCE5</accession>
<dbReference type="EMBL" id="FQVF01000002">
    <property type="protein sequence ID" value="SHE42171.1"/>
    <property type="molecule type" value="Genomic_DNA"/>
</dbReference>
<organism evidence="2 3">
    <name type="scientific">Marinomonas polaris DSM 16579</name>
    <dbReference type="NCBI Taxonomy" id="1122206"/>
    <lineage>
        <taxon>Bacteria</taxon>
        <taxon>Pseudomonadati</taxon>
        <taxon>Pseudomonadota</taxon>
        <taxon>Gammaproteobacteria</taxon>
        <taxon>Oceanospirillales</taxon>
        <taxon>Oceanospirillaceae</taxon>
        <taxon>Marinomonas</taxon>
    </lineage>
</organism>
<dbReference type="Pfam" id="PF05359">
    <property type="entry name" value="DUF748"/>
    <property type="match status" value="1"/>
</dbReference>